<reference evidence="1 2" key="1">
    <citation type="submission" date="2018-09" db="EMBL/GenBank/DDBJ databases">
        <title>The draft genome of Acinetobacter sp. strains.</title>
        <authorList>
            <person name="Qin J."/>
            <person name="Feng Y."/>
            <person name="Zong Z."/>
        </authorList>
    </citation>
    <scope>NUCLEOTIDE SEQUENCE [LARGE SCALE GENOMIC DNA]</scope>
    <source>
        <strain evidence="1 2">WCHAc060005</strain>
    </source>
</reference>
<dbReference type="RefSeq" id="WP_120376184.1">
    <property type="nucleotide sequence ID" value="NZ_RCHC01000062.1"/>
</dbReference>
<protein>
    <submittedName>
        <fullName evidence="1">Uncharacterized protein</fullName>
    </submittedName>
</protein>
<keyword evidence="2" id="KW-1185">Reference proteome</keyword>
<sequence>MSYSEHFVIKKIRLLTPTTCEVYMLNMNKKFMKGWVIRCNQSLVHQFHEQMNNLMQSTHPFQTLMQLKQFHEVDVLC</sequence>
<accession>A0ABX9TQS6</accession>
<dbReference type="EMBL" id="RCHC01000062">
    <property type="protein sequence ID" value="RLL16342.1"/>
    <property type="molecule type" value="Genomic_DNA"/>
</dbReference>
<name>A0ABX9TQS6_9GAMM</name>
<gene>
    <name evidence="1" type="ORF">D9K81_18185</name>
</gene>
<comment type="caution">
    <text evidence="1">The sequence shown here is derived from an EMBL/GenBank/DDBJ whole genome shotgun (WGS) entry which is preliminary data.</text>
</comment>
<evidence type="ECO:0000313" key="1">
    <source>
        <dbReference type="EMBL" id="RLL16342.1"/>
    </source>
</evidence>
<organism evidence="1 2">
    <name type="scientific">Acinetobacter chengduensis</name>
    <dbReference type="NCBI Taxonomy" id="2420890"/>
    <lineage>
        <taxon>Bacteria</taxon>
        <taxon>Pseudomonadati</taxon>
        <taxon>Pseudomonadota</taxon>
        <taxon>Gammaproteobacteria</taxon>
        <taxon>Moraxellales</taxon>
        <taxon>Moraxellaceae</taxon>
        <taxon>Acinetobacter</taxon>
    </lineage>
</organism>
<evidence type="ECO:0000313" key="2">
    <source>
        <dbReference type="Proteomes" id="UP000280271"/>
    </source>
</evidence>
<dbReference type="Proteomes" id="UP000280271">
    <property type="component" value="Unassembled WGS sequence"/>
</dbReference>
<proteinExistence type="predicted"/>